<dbReference type="InterPro" id="IPR051396">
    <property type="entry name" value="Bact_Antivir_Def_Nuclease"/>
</dbReference>
<dbReference type="Pfam" id="PF00005">
    <property type="entry name" value="ABC_tran"/>
    <property type="match status" value="1"/>
</dbReference>
<feature type="domain" description="ABC transporter" evidence="3">
    <location>
        <begin position="5"/>
        <end position="289"/>
    </location>
</feature>
<evidence type="ECO:0000313" key="4">
    <source>
        <dbReference type="EMBL" id="KMT66821.1"/>
    </source>
</evidence>
<sequence>MNITITVSNVQHIHKQEVSFDLSKNHLMCIAGKNGVGKTTLIRAIRNLAINNTFQETAAPYIFNKDSKIKYSIDKLAEPIEFTFNKFLKGIDSRQDIPEELKSIINVELPIPHGERFNHFRRLSDIDELLRAKIAIGEFTAPAELITFLERIYGENRFELLKQVEISKTTYYFILKDEEERYYIREDYFSSGEYFVVNLFKQIQQGKKLIVIDEIDISLDASAQVNLVKVLREYCIQYQTNIVFTTHSLALMKTLEDDELYYMEPVQGPDGARISVTHRSYNFIKSVMYGFTGFDKYILTEDECLANYINYLISTFDNGVFFKYQIIYIGGATQVIDLKRRNDNANFLSEPKNIMEVLDGDQRGKAYTHDVENLIFLPFLNIELELYRRFEAGELPISGLSEITNKKETDKAKNLYKQLTKIDYVRGALMSKEDIYAYLETLNPDGVQEFKEHLREFLTIEFDK</sequence>
<accession>A0A0J8JQ39</accession>
<dbReference type="InterPro" id="IPR027417">
    <property type="entry name" value="P-loop_NTPase"/>
</dbReference>
<dbReference type="AlphaFoldDB" id="A0A0J8JQ39"/>
<dbReference type="OrthoDB" id="7024727at2"/>
<dbReference type="InterPro" id="IPR003593">
    <property type="entry name" value="AAA+_ATPase"/>
</dbReference>
<dbReference type="InterPro" id="IPR003439">
    <property type="entry name" value="ABC_transporter-like_ATP-bd"/>
</dbReference>
<dbReference type="GO" id="GO:0016887">
    <property type="term" value="F:ATP hydrolysis activity"/>
    <property type="evidence" value="ECO:0007669"/>
    <property type="project" value="InterPro"/>
</dbReference>
<dbReference type="PANTHER" id="PTHR43581:SF2">
    <property type="entry name" value="EXCINUCLEASE ATPASE SUBUNIT"/>
    <property type="match status" value="1"/>
</dbReference>
<dbReference type="SUPFAM" id="SSF52540">
    <property type="entry name" value="P-loop containing nucleoside triphosphate hydrolases"/>
    <property type="match status" value="1"/>
</dbReference>
<evidence type="ECO:0000313" key="5">
    <source>
        <dbReference type="Proteomes" id="UP000037600"/>
    </source>
</evidence>
<evidence type="ECO:0000256" key="2">
    <source>
        <dbReference type="ARBA" id="ARBA00022840"/>
    </source>
</evidence>
<name>A0A0J8JQ39_9ALTE</name>
<keyword evidence="2" id="KW-0067">ATP-binding</keyword>
<evidence type="ECO:0000259" key="3">
    <source>
        <dbReference type="PROSITE" id="PS50893"/>
    </source>
</evidence>
<dbReference type="GO" id="GO:0005524">
    <property type="term" value="F:ATP binding"/>
    <property type="evidence" value="ECO:0007669"/>
    <property type="project" value="UniProtKB-KW"/>
</dbReference>
<reference evidence="4 5" key="1">
    <citation type="submission" date="2015-04" db="EMBL/GenBank/DDBJ databases">
        <title>Draft Genome Sequence of the Novel Agar-Digesting Marine Bacterium Q1.</title>
        <authorList>
            <person name="Li Y."/>
            <person name="Li D."/>
            <person name="Chen G."/>
            <person name="Du Z."/>
        </authorList>
    </citation>
    <scope>NUCLEOTIDE SEQUENCE [LARGE SCALE GENOMIC DNA]</scope>
    <source>
        <strain evidence="4 5">Q1</strain>
    </source>
</reference>
<dbReference type="SMART" id="SM00382">
    <property type="entry name" value="AAA"/>
    <property type="match status" value="1"/>
</dbReference>
<keyword evidence="1" id="KW-0547">Nucleotide-binding</keyword>
<keyword evidence="5" id="KW-1185">Reference proteome</keyword>
<proteinExistence type="predicted"/>
<dbReference type="PANTHER" id="PTHR43581">
    <property type="entry name" value="ATP/GTP PHOSPHATASE"/>
    <property type="match status" value="1"/>
</dbReference>
<comment type="caution">
    <text evidence="4">The sequence shown here is derived from an EMBL/GenBank/DDBJ whole genome shotgun (WGS) entry which is preliminary data.</text>
</comment>
<dbReference type="RefSeq" id="WP_048688584.1">
    <property type="nucleotide sequence ID" value="NZ_KQ130482.1"/>
</dbReference>
<evidence type="ECO:0000256" key="1">
    <source>
        <dbReference type="ARBA" id="ARBA00022741"/>
    </source>
</evidence>
<organism evidence="4 5">
    <name type="scientific">Catenovulum maritimum</name>
    <dbReference type="NCBI Taxonomy" id="1513271"/>
    <lineage>
        <taxon>Bacteria</taxon>
        <taxon>Pseudomonadati</taxon>
        <taxon>Pseudomonadota</taxon>
        <taxon>Gammaproteobacteria</taxon>
        <taxon>Alteromonadales</taxon>
        <taxon>Alteromonadaceae</taxon>
        <taxon>Catenovulum</taxon>
    </lineage>
</organism>
<dbReference type="PROSITE" id="PS50893">
    <property type="entry name" value="ABC_TRANSPORTER_2"/>
    <property type="match status" value="1"/>
</dbReference>
<dbReference type="EMBL" id="LAZL01000002">
    <property type="protein sequence ID" value="KMT66821.1"/>
    <property type="molecule type" value="Genomic_DNA"/>
</dbReference>
<gene>
    <name evidence="4" type="ORF">XM47_01520</name>
</gene>
<dbReference type="Proteomes" id="UP000037600">
    <property type="component" value="Unassembled WGS sequence"/>
</dbReference>
<dbReference type="Gene3D" id="3.40.50.300">
    <property type="entry name" value="P-loop containing nucleotide triphosphate hydrolases"/>
    <property type="match status" value="1"/>
</dbReference>
<dbReference type="PATRIC" id="fig|1513271.3.peg.322"/>
<protein>
    <recommendedName>
        <fullName evidence="3">ABC transporter domain-containing protein</fullName>
    </recommendedName>
</protein>